<comment type="caution">
    <text evidence="3">The sequence shown here is derived from an EMBL/GenBank/DDBJ whole genome shotgun (WGS) entry which is preliminary data.</text>
</comment>
<dbReference type="RefSeq" id="WP_018978531.1">
    <property type="nucleotide sequence ID" value="NZ_BMLN01000005.1"/>
</dbReference>
<proteinExistence type="predicted"/>
<evidence type="ECO:0000313" key="3">
    <source>
        <dbReference type="EMBL" id="GGO00806.1"/>
    </source>
</evidence>
<feature type="domain" description="Copper amine oxidase-like N-terminal" evidence="2">
    <location>
        <begin position="36"/>
        <end position="142"/>
    </location>
</feature>
<reference evidence="4" key="1">
    <citation type="journal article" date="2019" name="Int. J. Syst. Evol. Microbiol.">
        <title>The Global Catalogue of Microorganisms (GCM) 10K type strain sequencing project: providing services to taxonomists for standard genome sequencing and annotation.</title>
        <authorList>
            <consortium name="The Broad Institute Genomics Platform"/>
            <consortium name="The Broad Institute Genome Sequencing Center for Infectious Disease"/>
            <person name="Wu L."/>
            <person name="Ma J."/>
        </authorList>
    </citation>
    <scope>NUCLEOTIDE SEQUENCE [LARGE SCALE GENOMIC DNA]</scope>
    <source>
        <strain evidence="4">CGMCC 1.6964</strain>
    </source>
</reference>
<keyword evidence="4" id="KW-1185">Reference proteome</keyword>
<dbReference type="SUPFAM" id="SSF55383">
    <property type="entry name" value="Copper amine oxidase, domain N"/>
    <property type="match status" value="1"/>
</dbReference>
<accession>A0ABQ2L340</accession>
<dbReference type="InterPro" id="IPR036582">
    <property type="entry name" value="Mao_N_sf"/>
</dbReference>
<organism evidence="3 4">
    <name type="scientific">Saccharibacillus kuerlensis</name>
    <dbReference type="NCBI Taxonomy" id="459527"/>
    <lineage>
        <taxon>Bacteria</taxon>
        <taxon>Bacillati</taxon>
        <taxon>Bacillota</taxon>
        <taxon>Bacilli</taxon>
        <taxon>Bacillales</taxon>
        <taxon>Paenibacillaceae</taxon>
        <taxon>Saccharibacillus</taxon>
    </lineage>
</organism>
<sequence length="894" mass="91704">MKKMQKVSAALLAGALLLPAAVPYSADAATPIKVYIDGVELTTRQAPIMQGNRTLVPLRGIFEALNARVVWNQKAKTVSAYKGSDTVLLTIGSKSATVNGSSVTLDVPARVVNGSTVVPLRFISESLGQGVNWNATTKTVNITTTDEFEAPTSVTARNLGQFGDGRDLQVSFVKTEDESYVQQYRVFVVKSGSASAFNVSRAVSSRNYTPVMPNGSNQTFSLTAQAKDTDGQALRAGQPYQVFVAAVGNSYAAGKMELSPSSAAVTLSGAAVGTASSVKATDTADFGDGRDLTVSFARAQDESLLSGYRVMVVKTRDASSFNLLTANAVAAQNYTTVPKGSATPSVTLTAQSRDTSGELLRSGVPYTVFVLGTSSTNNASNNTLSNASASVTLAATGSDVSAANVAVSDIADYGDGRDLRVTFNRATNEALVSQYRVLVVKDSKASSFNINNANAVSSANYTAVNKTGANLTQTLSSNARDTDGDPIRNGVGYRVYVLTVGAGTSTSTNVLSASSQPITLASNYSVGAAATPVLSDAGDFGDGRDLLVTFGRAADESSLSEYRVLVVKSGSAPTFNLASAISVPAANYASIAKTGASQSQFLYSSTRDVNGEPIRSGVSYRVFILSVGSTNSSNTNANYALSGVSNAVTLSSNSAVSGASNVAASVSGTTGTASDIEVSFTRSSNEDNVAEYRILAVPADRAGAYSLADANAAYYSTPVSKAGSGQIRQALTNGSRDVFGGIITTGGKYRIYVLTVANSGSNTLSAPSAEVSLSEAAVQPAVGVGATVNGSVATVGFTRPSNTTGILEYRVMLVPASSAPNFTVANASSASTAYSKASTGTASFSLNSGDTDAFGGALQAGVSYRAFVLSIADGRQITANALSAASNDFILVNP</sequence>
<keyword evidence="1" id="KW-0732">Signal</keyword>
<dbReference type="Pfam" id="PF07833">
    <property type="entry name" value="Cu_amine_oxidN1"/>
    <property type="match status" value="1"/>
</dbReference>
<dbReference type="EMBL" id="BMLN01000005">
    <property type="protein sequence ID" value="GGO00806.1"/>
    <property type="molecule type" value="Genomic_DNA"/>
</dbReference>
<dbReference type="Gene3D" id="3.30.457.10">
    <property type="entry name" value="Copper amine oxidase-like, N-terminal domain"/>
    <property type="match status" value="1"/>
</dbReference>
<feature type="signal peptide" evidence="1">
    <location>
        <begin position="1"/>
        <end position="28"/>
    </location>
</feature>
<gene>
    <name evidence="3" type="ORF">GCM10010969_22430</name>
</gene>
<protein>
    <recommendedName>
        <fullName evidence="2">Copper amine oxidase-like N-terminal domain-containing protein</fullName>
    </recommendedName>
</protein>
<name>A0ABQ2L340_9BACL</name>
<dbReference type="InterPro" id="IPR012854">
    <property type="entry name" value="Cu_amine_oxidase-like_N"/>
</dbReference>
<dbReference type="Proteomes" id="UP000606653">
    <property type="component" value="Unassembled WGS sequence"/>
</dbReference>
<evidence type="ECO:0000259" key="2">
    <source>
        <dbReference type="Pfam" id="PF07833"/>
    </source>
</evidence>
<evidence type="ECO:0000313" key="4">
    <source>
        <dbReference type="Proteomes" id="UP000606653"/>
    </source>
</evidence>
<evidence type="ECO:0000256" key="1">
    <source>
        <dbReference type="SAM" id="SignalP"/>
    </source>
</evidence>
<feature type="chain" id="PRO_5045906201" description="Copper amine oxidase-like N-terminal domain-containing protein" evidence="1">
    <location>
        <begin position="29"/>
        <end position="894"/>
    </location>
</feature>